<dbReference type="Proteomes" id="UP000308652">
    <property type="component" value="Unassembled WGS sequence"/>
</dbReference>
<evidence type="ECO:0000313" key="1">
    <source>
        <dbReference type="EMBL" id="TFK39343.1"/>
    </source>
</evidence>
<name>A0A5C3M3I6_9AGAR</name>
<keyword evidence="2" id="KW-1185">Reference proteome</keyword>
<organism evidence="1 2">
    <name type="scientific">Crucibulum laeve</name>
    <dbReference type="NCBI Taxonomy" id="68775"/>
    <lineage>
        <taxon>Eukaryota</taxon>
        <taxon>Fungi</taxon>
        <taxon>Dikarya</taxon>
        <taxon>Basidiomycota</taxon>
        <taxon>Agaricomycotina</taxon>
        <taxon>Agaricomycetes</taxon>
        <taxon>Agaricomycetidae</taxon>
        <taxon>Agaricales</taxon>
        <taxon>Agaricineae</taxon>
        <taxon>Nidulariaceae</taxon>
        <taxon>Crucibulum</taxon>
    </lineage>
</organism>
<sequence length="102" mass="11234">MSQPIALYFIRTTARASRSLPASASHLPFSVLAPSGVTEASGLPLSSFPTVSTIPTVSLRHRRLLHHLSPSQYIFLLTTASDTTRSYRVFLCLPNLMISYEL</sequence>
<accession>A0A5C3M3I6</accession>
<dbReference type="EMBL" id="ML213599">
    <property type="protein sequence ID" value="TFK39343.1"/>
    <property type="molecule type" value="Genomic_DNA"/>
</dbReference>
<reference evidence="1 2" key="1">
    <citation type="journal article" date="2019" name="Nat. Ecol. Evol.">
        <title>Megaphylogeny resolves global patterns of mushroom evolution.</title>
        <authorList>
            <person name="Varga T."/>
            <person name="Krizsan K."/>
            <person name="Foldi C."/>
            <person name="Dima B."/>
            <person name="Sanchez-Garcia M."/>
            <person name="Sanchez-Ramirez S."/>
            <person name="Szollosi G.J."/>
            <person name="Szarkandi J.G."/>
            <person name="Papp V."/>
            <person name="Albert L."/>
            <person name="Andreopoulos W."/>
            <person name="Angelini C."/>
            <person name="Antonin V."/>
            <person name="Barry K.W."/>
            <person name="Bougher N.L."/>
            <person name="Buchanan P."/>
            <person name="Buyck B."/>
            <person name="Bense V."/>
            <person name="Catcheside P."/>
            <person name="Chovatia M."/>
            <person name="Cooper J."/>
            <person name="Damon W."/>
            <person name="Desjardin D."/>
            <person name="Finy P."/>
            <person name="Geml J."/>
            <person name="Haridas S."/>
            <person name="Hughes K."/>
            <person name="Justo A."/>
            <person name="Karasinski D."/>
            <person name="Kautmanova I."/>
            <person name="Kiss B."/>
            <person name="Kocsube S."/>
            <person name="Kotiranta H."/>
            <person name="LaButti K.M."/>
            <person name="Lechner B.E."/>
            <person name="Liimatainen K."/>
            <person name="Lipzen A."/>
            <person name="Lukacs Z."/>
            <person name="Mihaltcheva S."/>
            <person name="Morgado L.N."/>
            <person name="Niskanen T."/>
            <person name="Noordeloos M.E."/>
            <person name="Ohm R.A."/>
            <person name="Ortiz-Santana B."/>
            <person name="Ovrebo C."/>
            <person name="Racz N."/>
            <person name="Riley R."/>
            <person name="Savchenko A."/>
            <person name="Shiryaev A."/>
            <person name="Soop K."/>
            <person name="Spirin V."/>
            <person name="Szebenyi C."/>
            <person name="Tomsovsky M."/>
            <person name="Tulloss R.E."/>
            <person name="Uehling J."/>
            <person name="Grigoriev I.V."/>
            <person name="Vagvolgyi C."/>
            <person name="Papp T."/>
            <person name="Martin F.M."/>
            <person name="Miettinen O."/>
            <person name="Hibbett D.S."/>
            <person name="Nagy L.G."/>
        </authorList>
    </citation>
    <scope>NUCLEOTIDE SEQUENCE [LARGE SCALE GENOMIC DNA]</scope>
    <source>
        <strain evidence="1 2">CBS 166.37</strain>
    </source>
</reference>
<evidence type="ECO:0000313" key="2">
    <source>
        <dbReference type="Proteomes" id="UP000308652"/>
    </source>
</evidence>
<protein>
    <submittedName>
        <fullName evidence="1">Uncharacterized protein</fullName>
    </submittedName>
</protein>
<proteinExistence type="predicted"/>
<dbReference type="AlphaFoldDB" id="A0A5C3M3I6"/>
<gene>
    <name evidence="1" type="ORF">BDQ12DRAFT_681632</name>
</gene>